<dbReference type="RefSeq" id="WP_092958462.1">
    <property type="nucleotide sequence ID" value="NZ_FOSQ01000002.1"/>
</dbReference>
<organism evidence="1 2">
    <name type="scientific">Falsiroseomonas stagni DSM 19981</name>
    <dbReference type="NCBI Taxonomy" id="1123062"/>
    <lineage>
        <taxon>Bacteria</taxon>
        <taxon>Pseudomonadati</taxon>
        <taxon>Pseudomonadota</taxon>
        <taxon>Alphaproteobacteria</taxon>
        <taxon>Acetobacterales</taxon>
        <taxon>Roseomonadaceae</taxon>
        <taxon>Falsiroseomonas</taxon>
    </lineage>
</organism>
<proteinExistence type="predicted"/>
<accession>A0A1I3ZDE7</accession>
<name>A0A1I3ZDE7_9PROT</name>
<keyword evidence="2" id="KW-1185">Reference proteome</keyword>
<gene>
    <name evidence="1" type="ORF">SAMN02745775_102404</name>
</gene>
<protein>
    <submittedName>
        <fullName evidence="1">Uncharacterized protein</fullName>
    </submittedName>
</protein>
<dbReference type="STRING" id="1123062.SAMN02745775_102404"/>
<dbReference type="Proteomes" id="UP000199473">
    <property type="component" value="Unassembled WGS sequence"/>
</dbReference>
<reference evidence="1 2" key="1">
    <citation type="submission" date="2016-10" db="EMBL/GenBank/DDBJ databases">
        <authorList>
            <person name="de Groot N.N."/>
        </authorList>
    </citation>
    <scope>NUCLEOTIDE SEQUENCE [LARGE SCALE GENOMIC DNA]</scope>
    <source>
        <strain evidence="1 2">DSM 19981</strain>
    </source>
</reference>
<evidence type="ECO:0000313" key="1">
    <source>
        <dbReference type="EMBL" id="SFK41930.1"/>
    </source>
</evidence>
<dbReference type="AlphaFoldDB" id="A0A1I3ZDE7"/>
<evidence type="ECO:0000313" key="2">
    <source>
        <dbReference type="Proteomes" id="UP000199473"/>
    </source>
</evidence>
<dbReference type="EMBL" id="FOSQ01000002">
    <property type="protein sequence ID" value="SFK41930.1"/>
    <property type="molecule type" value="Genomic_DNA"/>
</dbReference>
<sequence>MSEEITRLVEISIRDLHGIASRAGAPAVAREVLRLNTAVRDIARPALHFSDQPADFPAALLRHADPANA</sequence>